<dbReference type="AlphaFoldDB" id="A0A8C6R957"/>
<evidence type="ECO:0000256" key="2">
    <source>
        <dbReference type="ARBA" id="ARBA00022614"/>
    </source>
</evidence>
<dbReference type="OMA" id="CCKKMKI"/>
<proteinExistence type="inferred from homology"/>
<dbReference type="GO" id="GO:0005737">
    <property type="term" value="C:cytoplasm"/>
    <property type="evidence" value="ECO:0007669"/>
    <property type="project" value="TreeGrafter"/>
</dbReference>
<dbReference type="Gene3D" id="3.80.10.10">
    <property type="entry name" value="Ribonuclease Inhibitor"/>
    <property type="match status" value="1"/>
</dbReference>
<dbReference type="GeneTree" id="ENSGT01030000234531"/>
<sequence>MSLQAPPTLLELARQSLLKNEALAVSALEGLPKELFPALFKEAFTNRCTKILRAMVQTWPFPCLPLGGLIKMKVPFLETLQVALDGIDTLLGQKVHSRRCKLQVLDLWNLHQNFWNVWAGGRAEVCFPQTKSKKKTQGNCSRTGAWQPLEVIVDLCLKQRALDAFLAYLFLWVEERKGLLQLGCKKLKISAGAIQNIQKVLEMLNLDYMQEVEICPRKSATLTSFAPYLGQMRNLQKFLLSTVSVPASMSPEEKEEFVTHFTSQFLNLDCLQELSLDSGSFFKGHLDQLLRCLKAPLETLSISDCQLSEVHLKSLSWCPSIHQLKHLNPSSIILTDISPEPLRVLLERVAGTLKTLDLEDCRIVDSQLSAFIPALSLCSKLTTFNYLRNPISVATLESLLCHIAQLSCLRLEMYSTPWEIYSAQGAYHRRRLQQLREELSRVVKPLKHARTVWFSVIPCPPS</sequence>
<keyword evidence="3" id="KW-0677">Repeat</keyword>
<evidence type="ECO:0000313" key="5">
    <source>
        <dbReference type="Proteomes" id="UP000694381"/>
    </source>
</evidence>
<dbReference type="InterPro" id="IPR026271">
    <property type="entry name" value="PRAME"/>
</dbReference>
<dbReference type="PANTHER" id="PTHR14224:SF19">
    <property type="entry name" value="PRAME FAMILY MEMBER 11-RELATED"/>
    <property type="match status" value="1"/>
</dbReference>
<dbReference type="Ensembl" id="ENSNGAT00000018771.1">
    <property type="protein sequence ID" value="ENSNGAP00000013194.1"/>
    <property type="gene ID" value="ENSNGAG00000014848.1"/>
</dbReference>
<accession>A0A8C6R957</accession>
<dbReference type="GO" id="GO:0045596">
    <property type="term" value="P:negative regulation of cell differentiation"/>
    <property type="evidence" value="ECO:0007669"/>
    <property type="project" value="InterPro"/>
</dbReference>
<dbReference type="GO" id="GO:0045892">
    <property type="term" value="P:negative regulation of DNA-templated transcription"/>
    <property type="evidence" value="ECO:0007669"/>
    <property type="project" value="InterPro"/>
</dbReference>
<dbReference type="Proteomes" id="UP000694381">
    <property type="component" value="Unassembled WGS sequence"/>
</dbReference>
<evidence type="ECO:0000313" key="4">
    <source>
        <dbReference type="Ensembl" id="ENSNGAP00000013194.1"/>
    </source>
</evidence>
<dbReference type="SUPFAM" id="SSF52047">
    <property type="entry name" value="RNI-like"/>
    <property type="match status" value="1"/>
</dbReference>
<dbReference type="FunFam" id="3.80.10.10:FF:000354">
    <property type="entry name" value="Melanoma antigen preferentially expressed in tumors"/>
    <property type="match status" value="1"/>
</dbReference>
<evidence type="ECO:0000256" key="3">
    <source>
        <dbReference type="ARBA" id="ARBA00022737"/>
    </source>
</evidence>
<keyword evidence="2" id="KW-0433">Leucine-rich repeat</keyword>
<dbReference type="InterPro" id="IPR032675">
    <property type="entry name" value="LRR_dom_sf"/>
</dbReference>
<dbReference type="PIRSF" id="PIRSF038286">
    <property type="entry name" value="PRAME"/>
    <property type="match status" value="1"/>
</dbReference>
<keyword evidence="5" id="KW-1185">Reference proteome</keyword>
<dbReference type="PANTHER" id="PTHR14224">
    <property type="entry name" value="SIMILAR TO PREFERENTIALLY EXPRESSED ANTIGEN IN MELANOMA-LIKE 3"/>
    <property type="match status" value="1"/>
</dbReference>
<organism evidence="4 5">
    <name type="scientific">Nannospalax galili</name>
    <name type="common">Northern Israeli blind subterranean mole rat</name>
    <name type="synonym">Spalax galili</name>
    <dbReference type="NCBI Taxonomy" id="1026970"/>
    <lineage>
        <taxon>Eukaryota</taxon>
        <taxon>Metazoa</taxon>
        <taxon>Chordata</taxon>
        <taxon>Craniata</taxon>
        <taxon>Vertebrata</taxon>
        <taxon>Euteleostomi</taxon>
        <taxon>Mammalia</taxon>
        <taxon>Eutheria</taxon>
        <taxon>Euarchontoglires</taxon>
        <taxon>Glires</taxon>
        <taxon>Rodentia</taxon>
        <taxon>Myomorpha</taxon>
        <taxon>Muroidea</taxon>
        <taxon>Spalacidae</taxon>
        <taxon>Spalacinae</taxon>
        <taxon>Nannospalax</taxon>
    </lineage>
</organism>
<comment type="similarity">
    <text evidence="1">Belongs to the PRAME family.</text>
</comment>
<reference evidence="4" key="1">
    <citation type="submission" date="2025-08" db="UniProtKB">
        <authorList>
            <consortium name="Ensembl"/>
        </authorList>
    </citation>
    <scope>IDENTIFICATION</scope>
</reference>
<evidence type="ECO:0000256" key="1">
    <source>
        <dbReference type="ARBA" id="ARBA00009608"/>
    </source>
</evidence>
<gene>
    <name evidence="4" type="primary">Pramef12</name>
</gene>
<protein>
    <submittedName>
        <fullName evidence="4">PRAME like 13</fullName>
    </submittedName>
</protein>
<dbReference type="GO" id="GO:0043066">
    <property type="term" value="P:negative regulation of apoptotic process"/>
    <property type="evidence" value="ECO:0007669"/>
    <property type="project" value="InterPro"/>
</dbReference>
<dbReference type="GO" id="GO:0008284">
    <property type="term" value="P:positive regulation of cell population proliferation"/>
    <property type="evidence" value="ECO:0007669"/>
    <property type="project" value="InterPro"/>
</dbReference>
<dbReference type="InterPro" id="IPR050694">
    <property type="entry name" value="LRRC14/PRAME"/>
</dbReference>
<name>A0A8C6R957_NANGA</name>
<reference evidence="4" key="2">
    <citation type="submission" date="2025-09" db="UniProtKB">
        <authorList>
            <consortium name="Ensembl"/>
        </authorList>
    </citation>
    <scope>IDENTIFICATION</scope>
</reference>